<sequence>MKWNRSYSVVAAGLLIAGVVAGAPATARAHADSATAAPSVASPLAAPVWLCNPALASDPCGPTVHYPSGKTEDVGAVDEPFQIPSAPPVDCFYVYPTIDTLPNPLLQVGSLPPTPTDPEMAVTLAQAERFAGTCRMFVPVYRQASLTEVALGLVLKSPADLATGEMDVAQAWQDYWTHDNIDPATGQRRGVILIGHSQGSADLITLIQHQIDGNAAMQHQLVAAYLPGGNVQVPIGQPDGGGTDAGATFQHIGLCSNDTRFGCVVAYSSYDEPAGQAPGATAVFGRPTAAGYQIACTNPHALLTGAAPDSQQPLDTYLPSRQLVDGNALNPSGNLGLVGAGYTLPDVPAGFAHFRGELLGQCRNQDGASWLQLTDLGGLLPTSTQTSDLGTHVVDYNVALGDLTALAARQAADWAANSSQ</sequence>
<comment type="caution">
    <text evidence="2">The sequence shown here is derived from an EMBL/GenBank/DDBJ whole genome shotgun (WGS) entry which is preliminary data.</text>
</comment>
<keyword evidence="1" id="KW-0732">Signal</keyword>
<evidence type="ECO:0000313" key="3">
    <source>
        <dbReference type="Proteomes" id="UP000730482"/>
    </source>
</evidence>
<name>A0ABS5KQ16_9ACTN</name>
<protein>
    <submittedName>
        <fullName evidence="2">DUF3089 domain-containing protein</fullName>
    </submittedName>
</protein>
<feature type="chain" id="PRO_5046267944" evidence="1">
    <location>
        <begin position="23"/>
        <end position="420"/>
    </location>
</feature>
<accession>A0ABS5KQ16</accession>
<dbReference type="Proteomes" id="UP000730482">
    <property type="component" value="Unassembled WGS sequence"/>
</dbReference>
<dbReference type="EMBL" id="JAAFYZ010000041">
    <property type="protein sequence ID" value="MBS2548130.1"/>
    <property type="molecule type" value="Genomic_DNA"/>
</dbReference>
<gene>
    <name evidence="2" type="ORF">KGQ19_14780</name>
</gene>
<dbReference type="RefSeq" id="WP_212009703.1">
    <property type="nucleotide sequence ID" value="NZ_JAAFYZ010000041.1"/>
</dbReference>
<feature type="signal peptide" evidence="1">
    <location>
        <begin position="1"/>
        <end position="22"/>
    </location>
</feature>
<keyword evidence="3" id="KW-1185">Reference proteome</keyword>
<dbReference type="Pfam" id="PF11288">
    <property type="entry name" value="DUF3089"/>
    <property type="match status" value="1"/>
</dbReference>
<evidence type="ECO:0000256" key="1">
    <source>
        <dbReference type="SAM" id="SignalP"/>
    </source>
</evidence>
<dbReference type="InterPro" id="IPR021440">
    <property type="entry name" value="DUF3089"/>
</dbReference>
<reference evidence="2 3" key="1">
    <citation type="submission" date="2020-02" db="EMBL/GenBank/DDBJ databases">
        <title>Acidophilic actinobacteria isolated from forest soil.</title>
        <authorList>
            <person name="Golinska P."/>
        </authorList>
    </citation>
    <scope>NUCLEOTIDE SEQUENCE [LARGE SCALE GENOMIC DNA]</scope>
    <source>
        <strain evidence="2 3">NL8</strain>
    </source>
</reference>
<organism evidence="2 3">
    <name type="scientific">Catenulispora pinistramenti</name>
    <dbReference type="NCBI Taxonomy" id="2705254"/>
    <lineage>
        <taxon>Bacteria</taxon>
        <taxon>Bacillati</taxon>
        <taxon>Actinomycetota</taxon>
        <taxon>Actinomycetes</taxon>
        <taxon>Catenulisporales</taxon>
        <taxon>Catenulisporaceae</taxon>
        <taxon>Catenulispora</taxon>
    </lineage>
</organism>
<proteinExistence type="predicted"/>
<evidence type="ECO:0000313" key="2">
    <source>
        <dbReference type="EMBL" id="MBS2548130.1"/>
    </source>
</evidence>